<dbReference type="GO" id="GO:0016491">
    <property type="term" value="F:oxidoreductase activity"/>
    <property type="evidence" value="ECO:0007669"/>
    <property type="project" value="InterPro"/>
</dbReference>
<dbReference type="InterPro" id="IPR053135">
    <property type="entry name" value="AKR2_Oxidoreductase"/>
</dbReference>
<dbReference type="OrthoDB" id="28487at2157"/>
<dbReference type="InterPro" id="IPR017900">
    <property type="entry name" value="4Fe4S_Fe_S_CS"/>
</dbReference>
<dbReference type="PRINTS" id="PR00069">
    <property type="entry name" value="ALDKETRDTASE"/>
</dbReference>
<dbReference type="RefSeq" id="WP_048195577.1">
    <property type="nucleotide sequence ID" value="NZ_CAAGSM010000001.1"/>
</dbReference>
<feature type="domain" description="4Fe-4S ferredoxin-type" evidence="1">
    <location>
        <begin position="338"/>
        <end position="367"/>
    </location>
</feature>
<dbReference type="Pfam" id="PF13187">
    <property type="entry name" value="Fer4_9"/>
    <property type="match status" value="1"/>
</dbReference>
<evidence type="ECO:0000259" key="1">
    <source>
        <dbReference type="PROSITE" id="PS51379"/>
    </source>
</evidence>
<protein>
    <submittedName>
        <fullName evidence="2">Aldo/keto reductase</fullName>
    </submittedName>
</protein>
<dbReference type="Gene3D" id="3.20.20.100">
    <property type="entry name" value="NADP-dependent oxidoreductase domain"/>
    <property type="match status" value="1"/>
</dbReference>
<dbReference type="PROSITE" id="PS00198">
    <property type="entry name" value="4FE4S_FER_1"/>
    <property type="match status" value="1"/>
</dbReference>
<dbReference type="InterPro" id="IPR023210">
    <property type="entry name" value="NADP_OxRdtase_dom"/>
</dbReference>
<name>A0A099SZC4_METMT</name>
<comment type="caution">
    <text evidence="2">The sequence shown here is derived from an EMBL/GenBank/DDBJ whole genome shotgun (WGS) entry which is preliminary data.</text>
</comment>
<dbReference type="InterPro" id="IPR017896">
    <property type="entry name" value="4Fe4S_Fe-S-bd"/>
</dbReference>
<organism evidence="2 3">
    <name type="scientific">Methanococcoides methylutens</name>
    <dbReference type="NCBI Taxonomy" id="2226"/>
    <lineage>
        <taxon>Archaea</taxon>
        <taxon>Methanobacteriati</taxon>
        <taxon>Methanobacteriota</taxon>
        <taxon>Stenosarchaea group</taxon>
        <taxon>Methanomicrobia</taxon>
        <taxon>Methanosarcinales</taxon>
        <taxon>Methanosarcinaceae</taxon>
        <taxon>Methanococcoides</taxon>
    </lineage>
</organism>
<dbReference type="SUPFAM" id="SSF51430">
    <property type="entry name" value="NAD(P)-linked oxidoreductase"/>
    <property type="match status" value="1"/>
</dbReference>
<dbReference type="EMBL" id="JRHO01000014">
    <property type="protein sequence ID" value="KGK98237.1"/>
    <property type="molecule type" value="Genomic_DNA"/>
</dbReference>
<dbReference type="PROSITE" id="PS51379">
    <property type="entry name" value="4FE4S_FER_2"/>
    <property type="match status" value="1"/>
</dbReference>
<reference evidence="2 3" key="1">
    <citation type="submission" date="2014-09" db="EMBL/GenBank/DDBJ databases">
        <title>Draft genome sequence of an obligately methylotrophic methanogen, Methanococcoides methylutens, isolated from marine sediment.</title>
        <authorList>
            <person name="Guan Y."/>
            <person name="Ngugi D.K."/>
            <person name="Blom J."/>
            <person name="Ali S."/>
            <person name="Ferry J.G."/>
            <person name="Stingl U."/>
        </authorList>
    </citation>
    <scope>NUCLEOTIDE SEQUENCE [LARGE SCALE GENOMIC DNA]</scope>
    <source>
        <strain evidence="2 3">DSM 2657</strain>
    </source>
</reference>
<dbReference type="Pfam" id="PF00248">
    <property type="entry name" value="Aldo_ket_red"/>
    <property type="match status" value="1"/>
</dbReference>
<keyword evidence="3" id="KW-1185">Reference proteome</keyword>
<sequence>MLYRKFGRTGENVSVLGFGCMRFPVIDGKDDQIDEEQATRMIEYAIDQGVNYFDTAYPYHEGKSEPFVGKVLSKGYREKVYLATKLPLWLVETRDDMDRYLDDQLRRLQTEYIDFYLMHGFTKGHWEKMKELGMFDFIESAISAGKIKYIGFSFHDDLGVFKEIVDGYDWDFCMIQYNFMDENYQAGKEGLHYAADKGLGVAIMEPLRGGSLVQIPDEAQQIWDSADVKRTPANWCLQYLWDQPQISIVLSGMSNFDQLEENITYAEEGVAGSLSENEHELIGKVKDVYLEKIEVNCTDCKYCLPCPSGVNIPAAFTYLNSASMYGNLEKARLHYDLFVPAEERASRCVECGLCEQKCPQHISIQKMLKCVSNVLEY</sequence>
<dbReference type="CDD" id="cd19096">
    <property type="entry name" value="AKR_Fe-S_oxidoreductase"/>
    <property type="match status" value="1"/>
</dbReference>
<accession>A0A099SZC4</accession>
<gene>
    <name evidence="2" type="ORF">LI82_10995</name>
</gene>
<dbReference type="Proteomes" id="UP000029859">
    <property type="component" value="Unassembled WGS sequence"/>
</dbReference>
<dbReference type="SUPFAM" id="SSF46548">
    <property type="entry name" value="alpha-helical ferredoxin"/>
    <property type="match status" value="1"/>
</dbReference>
<dbReference type="InterPro" id="IPR020471">
    <property type="entry name" value="AKR"/>
</dbReference>
<evidence type="ECO:0000313" key="3">
    <source>
        <dbReference type="Proteomes" id="UP000029859"/>
    </source>
</evidence>
<dbReference type="PANTHER" id="PTHR43312">
    <property type="entry name" value="D-THREO-ALDOSE 1-DEHYDROGENASE"/>
    <property type="match status" value="1"/>
</dbReference>
<proteinExistence type="predicted"/>
<dbReference type="PANTHER" id="PTHR43312:SF2">
    <property type="entry name" value="OXIDOREDUCTASE"/>
    <property type="match status" value="1"/>
</dbReference>
<dbReference type="InterPro" id="IPR036812">
    <property type="entry name" value="NAD(P)_OxRdtase_dom_sf"/>
</dbReference>
<dbReference type="AlphaFoldDB" id="A0A099SZC4"/>
<evidence type="ECO:0000313" key="2">
    <source>
        <dbReference type="EMBL" id="KGK98237.1"/>
    </source>
</evidence>